<dbReference type="SMART" id="SM00382">
    <property type="entry name" value="AAA"/>
    <property type="match status" value="1"/>
</dbReference>
<comment type="caution">
    <text evidence="5">The sequence shown here is derived from an EMBL/GenBank/DDBJ whole genome shotgun (WGS) entry which is preliminary data.</text>
</comment>
<dbReference type="InterPro" id="IPR003593">
    <property type="entry name" value="AAA+_ATPase"/>
</dbReference>
<reference evidence="6" key="1">
    <citation type="journal article" date="2023" name="Mar. Drugs">
        <title>Gemmata algarum, a Novel Planctomycete Isolated from an Algal Mat, Displays Antimicrobial Activity.</title>
        <authorList>
            <person name="Kumar G."/>
            <person name="Kallscheuer N."/>
            <person name="Kashif M."/>
            <person name="Ahamad S."/>
            <person name="Jagadeeshwari U."/>
            <person name="Pannikurungottu S."/>
            <person name="Haufschild T."/>
            <person name="Kabuu M."/>
            <person name="Sasikala C."/>
            <person name="Jogler C."/>
            <person name="Ramana C."/>
        </authorList>
    </citation>
    <scope>NUCLEOTIDE SEQUENCE [LARGE SCALE GENOMIC DNA]</scope>
    <source>
        <strain evidence="6">JC673</strain>
    </source>
</reference>
<dbReference type="Gene3D" id="3.40.50.300">
    <property type="entry name" value="P-loop containing nucleotide triphosphate hydrolases"/>
    <property type="match status" value="1"/>
</dbReference>
<dbReference type="EMBL" id="JAXBLV010000189">
    <property type="protein sequence ID" value="MDY3561126.1"/>
    <property type="molecule type" value="Genomic_DNA"/>
</dbReference>
<dbReference type="Proteomes" id="UP001272242">
    <property type="component" value="Unassembled WGS sequence"/>
</dbReference>
<feature type="domain" description="ABC transporter" evidence="4">
    <location>
        <begin position="6"/>
        <end position="236"/>
    </location>
</feature>
<dbReference type="RefSeq" id="WP_320687591.1">
    <property type="nucleotide sequence ID" value="NZ_JAXBLV010000189.1"/>
</dbReference>
<dbReference type="InterPro" id="IPR003439">
    <property type="entry name" value="ABC_transporter-like_ATP-bd"/>
</dbReference>
<dbReference type="PANTHER" id="PTHR43582">
    <property type="entry name" value="LINEARMYCIN RESISTANCE ATP-BINDING PROTEIN LNRL"/>
    <property type="match status" value="1"/>
</dbReference>
<proteinExistence type="predicted"/>
<feature type="compositionally biased region" description="Low complexity" evidence="3">
    <location>
        <begin position="278"/>
        <end position="307"/>
    </location>
</feature>
<sequence length="377" mass="39241">MGEPVLEIANLRKRYGDLVALDGVSLTVRKGEVFGLLGPNGAGKTTLLSIAAGLARSDSGRVELFGSVFTHDSRDLRHLVGIGTQDLAIYPDLTARENLRFFGKLYGLAGRHLTARVDTVLAAVGLTDRAGDRAGTFSGGMKRRLNLAVAVVHDPKLLILDEPTTGVDPQSRNHIFEQVKALNAAGLTVIYTSHYMEEVQALCNRIAIIDAGRLRASDTLPNLLKRLDATIHMTVAGAAADFAQVLGAIPGVKRVGEGAPPTSPKKGAEGNPPPGPLPEGRGSSLDSLSELDSQSGSEGSLLPLPSGRGPGGGLPSAPLPTVGNGSTFVLVVDEIGPVLARVASECAARGAALLSAATTEPTLERVFLHLTGRGLRD</sequence>
<evidence type="ECO:0000256" key="1">
    <source>
        <dbReference type="ARBA" id="ARBA00022741"/>
    </source>
</evidence>
<protein>
    <submittedName>
        <fullName evidence="5">ABC transporter ATP-binding protein</fullName>
    </submittedName>
</protein>
<dbReference type="GO" id="GO:0005524">
    <property type="term" value="F:ATP binding"/>
    <property type="evidence" value="ECO:0007669"/>
    <property type="project" value="UniProtKB-KW"/>
</dbReference>
<evidence type="ECO:0000259" key="4">
    <source>
        <dbReference type="PROSITE" id="PS50893"/>
    </source>
</evidence>
<dbReference type="PANTHER" id="PTHR43582:SF2">
    <property type="entry name" value="LINEARMYCIN RESISTANCE ATP-BINDING PROTEIN LNRL"/>
    <property type="match status" value="1"/>
</dbReference>
<dbReference type="PROSITE" id="PS00211">
    <property type="entry name" value="ABC_TRANSPORTER_1"/>
    <property type="match status" value="1"/>
</dbReference>
<keyword evidence="2 5" id="KW-0067">ATP-binding</keyword>
<evidence type="ECO:0000256" key="2">
    <source>
        <dbReference type="ARBA" id="ARBA00022840"/>
    </source>
</evidence>
<dbReference type="Pfam" id="PF00005">
    <property type="entry name" value="ABC_tran"/>
    <property type="match status" value="1"/>
</dbReference>
<gene>
    <name evidence="5" type="ORF">R5W23_002387</name>
</gene>
<dbReference type="PROSITE" id="PS50893">
    <property type="entry name" value="ABC_TRANSPORTER_2"/>
    <property type="match status" value="1"/>
</dbReference>
<name>A0ABU5F0M6_9BACT</name>
<feature type="region of interest" description="Disordered" evidence="3">
    <location>
        <begin position="255"/>
        <end position="319"/>
    </location>
</feature>
<organism evidence="5 6">
    <name type="scientific">Gemmata algarum</name>
    <dbReference type="NCBI Taxonomy" id="2975278"/>
    <lineage>
        <taxon>Bacteria</taxon>
        <taxon>Pseudomonadati</taxon>
        <taxon>Planctomycetota</taxon>
        <taxon>Planctomycetia</taxon>
        <taxon>Gemmatales</taxon>
        <taxon>Gemmataceae</taxon>
        <taxon>Gemmata</taxon>
    </lineage>
</organism>
<dbReference type="InterPro" id="IPR017871">
    <property type="entry name" value="ABC_transporter-like_CS"/>
</dbReference>
<evidence type="ECO:0000313" key="6">
    <source>
        <dbReference type="Proteomes" id="UP001272242"/>
    </source>
</evidence>
<dbReference type="SUPFAM" id="SSF52540">
    <property type="entry name" value="P-loop containing nucleoside triphosphate hydrolases"/>
    <property type="match status" value="1"/>
</dbReference>
<dbReference type="InterPro" id="IPR027417">
    <property type="entry name" value="P-loop_NTPase"/>
</dbReference>
<evidence type="ECO:0000313" key="5">
    <source>
        <dbReference type="EMBL" id="MDY3561126.1"/>
    </source>
</evidence>
<keyword evidence="6" id="KW-1185">Reference proteome</keyword>
<evidence type="ECO:0000256" key="3">
    <source>
        <dbReference type="SAM" id="MobiDB-lite"/>
    </source>
</evidence>
<keyword evidence="1" id="KW-0547">Nucleotide-binding</keyword>
<accession>A0ABU5F0M6</accession>